<proteinExistence type="predicted"/>
<name>A0A7V8VE53_9BACT</name>
<keyword evidence="2" id="KW-0812">Transmembrane</keyword>
<reference evidence="3 4" key="1">
    <citation type="submission" date="2020-07" db="EMBL/GenBank/DDBJ databases">
        <title>Thermogemmata thermophila gen. nov., sp. nov., a novel moderate thermophilic planctomycete from a Kamchatka hot spring.</title>
        <authorList>
            <person name="Elcheninov A.G."/>
            <person name="Podosokorskaya O.A."/>
            <person name="Kovaleva O.L."/>
            <person name="Novikov A."/>
            <person name="Bonch-Osmolovskaya E.A."/>
            <person name="Toshchakov S.V."/>
            <person name="Kublanov I.V."/>
        </authorList>
    </citation>
    <scope>NUCLEOTIDE SEQUENCE [LARGE SCALE GENOMIC DNA]</scope>
    <source>
        <strain evidence="3 4">2918</strain>
    </source>
</reference>
<protein>
    <recommendedName>
        <fullName evidence="5">Zinc-finger domain-containing protein</fullName>
    </recommendedName>
</protein>
<gene>
    <name evidence="3" type="ORF">H0921_08910</name>
</gene>
<accession>A0A7V8VE53</accession>
<dbReference type="InterPro" id="IPR041916">
    <property type="entry name" value="Anti_sigma_zinc_sf"/>
</dbReference>
<evidence type="ECO:0000313" key="3">
    <source>
        <dbReference type="EMBL" id="MBA2226276.1"/>
    </source>
</evidence>
<comment type="caution">
    <text evidence="3">The sequence shown here is derived from an EMBL/GenBank/DDBJ whole genome shotgun (WGS) entry which is preliminary data.</text>
</comment>
<evidence type="ECO:0000256" key="2">
    <source>
        <dbReference type="SAM" id="Phobius"/>
    </source>
</evidence>
<dbReference type="Proteomes" id="UP000542342">
    <property type="component" value="Unassembled WGS sequence"/>
</dbReference>
<evidence type="ECO:0008006" key="5">
    <source>
        <dbReference type="Google" id="ProtNLM"/>
    </source>
</evidence>
<evidence type="ECO:0000256" key="1">
    <source>
        <dbReference type="SAM" id="MobiDB-lite"/>
    </source>
</evidence>
<dbReference type="EMBL" id="JACEFB010000005">
    <property type="protein sequence ID" value="MBA2226276.1"/>
    <property type="molecule type" value="Genomic_DNA"/>
</dbReference>
<dbReference type="Gene3D" id="1.10.10.1320">
    <property type="entry name" value="Anti-sigma factor, zinc-finger domain"/>
    <property type="match status" value="1"/>
</dbReference>
<organism evidence="3 4">
    <name type="scientific">Thermogemmata fonticola</name>
    <dbReference type="NCBI Taxonomy" id="2755323"/>
    <lineage>
        <taxon>Bacteria</taxon>
        <taxon>Pseudomonadati</taxon>
        <taxon>Planctomycetota</taxon>
        <taxon>Planctomycetia</taxon>
        <taxon>Gemmatales</taxon>
        <taxon>Gemmataceae</taxon>
        <taxon>Thermogemmata</taxon>
    </lineage>
</organism>
<dbReference type="RefSeq" id="WP_194537716.1">
    <property type="nucleotide sequence ID" value="NZ_JACEFB010000005.1"/>
</dbReference>
<feature type="region of interest" description="Disordered" evidence="1">
    <location>
        <begin position="117"/>
        <end position="222"/>
    </location>
</feature>
<feature type="transmembrane region" description="Helical" evidence="2">
    <location>
        <begin position="90"/>
        <end position="110"/>
    </location>
</feature>
<feature type="compositionally biased region" description="Basic and acidic residues" evidence="1">
    <location>
        <begin position="183"/>
        <end position="205"/>
    </location>
</feature>
<sequence>MAADATLRDQALRYAAGELSPIEAAAFEARLASDPAAREAVAEAVRLSAAVLHCPPPAPDASFRAAACERLLHPRRPRWLSRRAYPGHPLLWAALGAATITAFALLLTLIPRPAPSPIPNPAQPASSPDSAAAPDSPLSSTALSARRDEEPPSATAVAARSAPNTEEDHPPMSVAELWADMSTPERVEKTRDEELRWRQKLRERGAYASPRFPTPDAAIETR</sequence>
<evidence type="ECO:0000313" key="4">
    <source>
        <dbReference type="Proteomes" id="UP000542342"/>
    </source>
</evidence>
<keyword evidence="4" id="KW-1185">Reference proteome</keyword>
<keyword evidence="2" id="KW-0472">Membrane</keyword>
<keyword evidence="2" id="KW-1133">Transmembrane helix</keyword>
<dbReference type="AlphaFoldDB" id="A0A7V8VE53"/>
<feature type="compositionally biased region" description="Low complexity" evidence="1">
    <location>
        <begin position="123"/>
        <end position="144"/>
    </location>
</feature>